<protein>
    <submittedName>
        <fullName evidence="3">Alpha/beta hydrolase</fullName>
    </submittedName>
</protein>
<dbReference type="PRINTS" id="PR00412">
    <property type="entry name" value="EPOXHYDRLASE"/>
</dbReference>
<accession>A0ABT0S2K0</accession>
<comment type="caution">
    <text evidence="3">The sequence shown here is derived from an EMBL/GenBank/DDBJ whole genome shotgun (WGS) entry which is preliminary data.</text>
</comment>
<keyword evidence="1 3" id="KW-0378">Hydrolase</keyword>
<dbReference type="InterPro" id="IPR000639">
    <property type="entry name" value="Epox_hydrolase-like"/>
</dbReference>
<dbReference type="PANTHER" id="PTHR43329">
    <property type="entry name" value="EPOXIDE HYDROLASE"/>
    <property type="match status" value="1"/>
</dbReference>
<proteinExistence type="predicted"/>
<dbReference type="RefSeq" id="WP_249831538.1">
    <property type="nucleotide sequence ID" value="NZ_JAMGBE010000002.1"/>
</dbReference>
<gene>
    <name evidence="3" type="ORF">LZ538_08450</name>
</gene>
<dbReference type="PRINTS" id="PR00111">
    <property type="entry name" value="ABHYDROLASE"/>
</dbReference>
<dbReference type="GO" id="GO:0016787">
    <property type="term" value="F:hydrolase activity"/>
    <property type="evidence" value="ECO:0007669"/>
    <property type="project" value="UniProtKB-KW"/>
</dbReference>
<dbReference type="SUPFAM" id="SSF53474">
    <property type="entry name" value="alpha/beta-Hydrolases"/>
    <property type="match status" value="1"/>
</dbReference>
<dbReference type="Pfam" id="PF00561">
    <property type="entry name" value="Abhydrolase_1"/>
    <property type="match status" value="1"/>
</dbReference>
<name>A0ABT0S2K0_9SPHN</name>
<dbReference type="Proteomes" id="UP001165342">
    <property type="component" value="Unassembled WGS sequence"/>
</dbReference>
<dbReference type="InterPro" id="IPR000073">
    <property type="entry name" value="AB_hydrolase_1"/>
</dbReference>
<dbReference type="InterPro" id="IPR029058">
    <property type="entry name" value="AB_hydrolase_fold"/>
</dbReference>
<evidence type="ECO:0000256" key="1">
    <source>
        <dbReference type="ARBA" id="ARBA00022801"/>
    </source>
</evidence>
<evidence type="ECO:0000313" key="4">
    <source>
        <dbReference type="Proteomes" id="UP001165342"/>
    </source>
</evidence>
<sequence length="304" mass="33275">MIEFRRVPLCTGVTLNVAFAGQPDKPAVLLLHGFPESHRTWRELAPRLEDDFHLVMPDQRGFAGSDRPAEVEAYQTDTLVDDIFALASAIGLESFTLVGHDWGGAIAWAAALRDDPRLSRLAIVNAPHPVIFQKSLVENEHQRAASQYINAFRVSGFEKTVEAMGYDAFFEKTFSGHVDISKIPEAEKRQYIADWSQPGGFAAMLNWYRAAKVVVPPPGVTVPLPDFLLRAFPKVKVPTLVIWGMRDKALLPMQLDGLGDLVEDLRVVRLAGAGHFAPWEAPEEVVSAIAPFLAEGAGATAPAA</sequence>
<feature type="domain" description="AB hydrolase-1" evidence="2">
    <location>
        <begin position="26"/>
        <end position="282"/>
    </location>
</feature>
<keyword evidence="4" id="KW-1185">Reference proteome</keyword>
<dbReference type="EMBL" id="JAMGBE010000002">
    <property type="protein sequence ID" value="MCL6730082.1"/>
    <property type="molecule type" value="Genomic_DNA"/>
</dbReference>
<evidence type="ECO:0000313" key="3">
    <source>
        <dbReference type="EMBL" id="MCL6730082.1"/>
    </source>
</evidence>
<dbReference type="Gene3D" id="3.40.50.1820">
    <property type="entry name" value="alpha/beta hydrolase"/>
    <property type="match status" value="1"/>
</dbReference>
<organism evidence="3 4">
    <name type="scientific">Sphingomonas hankyongi</name>
    <dbReference type="NCBI Taxonomy" id="2908209"/>
    <lineage>
        <taxon>Bacteria</taxon>
        <taxon>Pseudomonadati</taxon>
        <taxon>Pseudomonadota</taxon>
        <taxon>Alphaproteobacteria</taxon>
        <taxon>Sphingomonadales</taxon>
        <taxon>Sphingomonadaceae</taxon>
        <taxon>Sphingomonas</taxon>
    </lineage>
</organism>
<evidence type="ECO:0000259" key="2">
    <source>
        <dbReference type="Pfam" id="PF00561"/>
    </source>
</evidence>
<reference evidence="3" key="1">
    <citation type="submission" date="2022-05" db="EMBL/GenBank/DDBJ databases">
        <authorList>
            <person name="Jo J.-H."/>
            <person name="Im W.-T."/>
        </authorList>
    </citation>
    <scope>NUCLEOTIDE SEQUENCE</scope>
    <source>
        <strain evidence="3">SE220</strain>
    </source>
</reference>